<evidence type="ECO:0000313" key="2">
    <source>
        <dbReference type="EMBL" id="MBS7455894.1"/>
    </source>
</evidence>
<organism evidence="1">
    <name type="scientific">Coralloluteibacterium stylophorae</name>
    <dbReference type="NCBI Taxonomy" id="1776034"/>
    <lineage>
        <taxon>Bacteria</taxon>
        <taxon>Pseudomonadati</taxon>
        <taxon>Pseudomonadota</taxon>
        <taxon>Gammaproteobacteria</taxon>
        <taxon>Lysobacterales</taxon>
        <taxon>Lysobacteraceae</taxon>
        <taxon>Coralloluteibacterium</taxon>
    </lineage>
</organism>
<dbReference type="EMBL" id="JAGQFT020000001">
    <property type="protein sequence ID" value="MBS7455894.1"/>
    <property type="molecule type" value="Genomic_DNA"/>
</dbReference>
<name>A0A8J7VS65_9GAMM</name>
<dbReference type="RefSeq" id="WP_211926083.1">
    <property type="nucleotide sequence ID" value="NZ_JAGQFT020000001.1"/>
</dbReference>
<dbReference type="Proteomes" id="UP000675747">
    <property type="component" value="Unassembled WGS sequence"/>
</dbReference>
<evidence type="ECO:0000313" key="3">
    <source>
        <dbReference type="Proteomes" id="UP000675747"/>
    </source>
</evidence>
<gene>
    <name evidence="2" type="ORF">KB893_001945</name>
    <name evidence="1" type="ORF">KB893_06355</name>
</gene>
<proteinExistence type="predicted"/>
<reference evidence="2 3" key="1">
    <citation type="journal article" date="2021" name="Microbiol. Resour. Announc.">
        <title>Draft Genome Sequence of Coralloluteibacterium stylophorae LMG 29479T.</title>
        <authorList>
            <person name="Karlyshev A.V."/>
            <person name="Kudryashova E.B."/>
            <person name="Ariskina E.V."/>
            <person name="Conroy A.P."/>
            <person name="Abidueva E.Y."/>
        </authorList>
    </citation>
    <scope>NUCLEOTIDE SEQUENCE [LARGE SCALE GENOMIC DNA]</scope>
    <source>
        <strain evidence="2 3">LMG 29479</strain>
    </source>
</reference>
<dbReference type="AlphaFoldDB" id="A0A8J7VS65"/>
<keyword evidence="3" id="KW-1185">Reference proteome</keyword>
<comment type="caution">
    <text evidence="1">The sequence shown here is derived from an EMBL/GenBank/DDBJ whole genome shotgun (WGS) entry which is preliminary data.</text>
</comment>
<protein>
    <submittedName>
        <fullName evidence="1">Uncharacterized protein</fullName>
    </submittedName>
</protein>
<evidence type="ECO:0000313" key="1">
    <source>
        <dbReference type="EMBL" id="MBR0562137.1"/>
    </source>
</evidence>
<sequence length="72" mass="6865">MARHAGTLIPVALVVALAPGCGVADQAILRACTAAQAGTASGAGVAPERVDSSPSRPGSLFGGCLHAGALQA</sequence>
<accession>A0A8J7VS65</accession>
<reference evidence="1" key="2">
    <citation type="submission" date="2021-04" db="EMBL/GenBank/DDBJ databases">
        <authorList>
            <person name="Karlyshev A.V."/>
        </authorList>
    </citation>
    <scope>NUCLEOTIDE SEQUENCE</scope>
    <source>
        <strain evidence="1">LMG 29479</strain>
    </source>
</reference>
<dbReference type="EMBL" id="JAGQFT010000036">
    <property type="protein sequence ID" value="MBR0562137.1"/>
    <property type="molecule type" value="Genomic_DNA"/>
</dbReference>